<dbReference type="KEGG" id="rca:Rcas_3666"/>
<dbReference type="EMBL" id="CP000804">
    <property type="protein sequence ID" value="ABU59715.1"/>
    <property type="molecule type" value="Genomic_DNA"/>
</dbReference>
<evidence type="ECO:0000256" key="1">
    <source>
        <dbReference type="SAM" id="Phobius"/>
    </source>
</evidence>
<evidence type="ECO:0000313" key="3">
    <source>
        <dbReference type="Proteomes" id="UP000000263"/>
    </source>
</evidence>
<keyword evidence="1" id="KW-0812">Transmembrane</keyword>
<keyword evidence="1" id="KW-0472">Membrane</keyword>
<accession>A7NQ69</accession>
<keyword evidence="3" id="KW-1185">Reference proteome</keyword>
<keyword evidence="1" id="KW-1133">Transmembrane helix</keyword>
<feature type="transmembrane region" description="Helical" evidence="1">
    <location>
        <begin position="174"/>
        <end position="195"/>
    </location>
</feature>
<sequence>MPIPIYIAIIRRHWRIIAAPAIIAAVISLGLALLEPPRYRSSASLLITRSEDRRFDTEDALAYDLPAIVQGTPFSAEVSSALALTGVSIPPDQVRASLGASNRRRVVQIWAETGDPALAEALTTTSVELIQRRGLALWGDPSATPARPLVNVVVLEPPGAATQTNGWTTAIATAALRGLIGLLAGAFLAFGAHYWETGRAAPSQNTGG</sequence>
<dbReference type="HOGENOM" id="CLU_1308285_0_0_0"/>
<name>A7NQ69_ROSCS</name>
<dbReference type="RefSeq" id="WP_012122138.1">
    <property type="nucleotide sequence ID" value="NC_009767.1"/>
</dbReference>
<organism evidence="2 3">
    <name type="scientific">Roseiflexus castenholzii (strain DSM 13941 / HLO8)</name>
    <dbReference type="NCBI Taxonomy" id="383372"/>
    <lineage>
        <taxon>Bacteria</taxon>
        <taxon>Bacillati</taxon>
        <taxon>Chloroflexota</taxon>
        <taxon>Chloroflexia</taxon>
        <taxon>Chloroflexales</taxon>
        <taxon>Roseiflexineae</taxon>
        <taxon>Roseiflexaceae</taxon>
        <taxon>Roseiflexus</taxon>
    </lineage>
</organism>
<evidence type="ECO:0000313" key="2">
    <source>
        <dbReference type="EMBL" id="ABU59715.1"/>
    </source>
</evidence>
<dbReference type="Proteomes" id="UP000000263">
    <property type="component" value="Chromosome"/>
</dbReference>
<dbReference type="AlphaFoldDB" id="A7NQ69"/>
<proteinExistence type="predicted"/>
<dbReference type="OrthoDB" id="156830at2"/>
<gene>
    <name evidence="2" type="ordered locus">Rcas_3666</name>
</gene>
<dbReference type="STRING" id="383372.Rcas_3666"/>
<feature type="transmembrane region" description="Helical" evidence="1">
    <location>
        <begin position="14"/>
        <end position="34"/>
    </location>
</feature>
<dbReference type="eggNOG" id="COG3206">
    <property type="taxonomic scope" value="Bacteria"/>
</dbReference>
<reference evidence="2 3" key="1">
    <citation type="submission" date="2007-08" db="EMBL/GenBank/DDBJ databases">
        <title>Complete sequence of Roseiflexus castenholzii DSM 13941.</title>
        <authorList>
            <consortium name="US DOE Joint Genome Institute"/>
            <person name="Copeland A."/>
            <person name="Lucas S."/>
            <person name="Lapidus A."/>
            <person name="Barry K."/>
            <person name="Glavina del Rio T."/>
            <person name="Dalin E."/>
            <person name="Tice H."/>
            <person name="Pitluck S."/>
            <person name="Thompson L.S."/>
            <person name="Brettin T."/>
            <person name="Bruce D."/>
            <person name="Detter J.C."/>
            <person name="Han C."/>
            <person name="Tapia R."/>
            <person name="Schmutz J."/>
            <person name="Larimer F."/>
            <person name="Land M."/>
            <person name="Hauser L."/>
            <person name="Kyrpides N."/>
            <person name="Mikhailova N."/>
            <person name="Bryant D.A."/>
            <person name="Hanada S."/>
            <person name="Tsukatani Y."/>
            <person name="Richardson P."/>
        </authorList>
    </citation>
    <scope>NUCLEOTIDE SEQUENCE [LARGE SCALE GENOMIC DNA]</scope>
    <source>
        <strain evidence="3">DSM 13941 / HLO8</strain>
    </source>
</reference>
<protein>
    <submittedName>
        <fullName evidence="2">Lipopolysaccharide biosynthesis protein</fullName>
    </submittedName>
</protein>